<keyword evidence="1" id="KW-1133">Transmembrane helix</keyword>
<dbReference type="EMBL" id="FWFY01000001">
    <property type="protein sequence ID" value="SLN19473.1"/>
    <property type="molecule type" value="Genomic_DNA"/>
</dbReference>
<dbReference type="OrthoDB" id="7362327at2"/>
<evidence type="ECO:0000313" key="4">
    <source>
        <dbReference type="Proteomes" id="UP000193495"/>
    </source>
</evidence>
<accession>A0A1X6YEX8</accession>
<protein>
    <recommendedName>
        <fullName evidence="6">DUF3329 domain-containing protein</fullName>
    </recommendedName>
</protein>
<feature type="transmembrane region" description="Helical" evidence="1">
    <location>
        <begin position="12"/>
        <end position="31"/>
    </location>
</feature>
<evidence type="ECO:0000313" key="3">
    <source>
        <dbReference type="EMBL" id="SLN19473.1"/>
    </source>
</evidence>
<reference evidence="2 5" key="2">
    <citation type="submission" date="2018-03" db="EMBL/GenBank/DDBJ databases">
        <title>Genomic Encyclopedia of Archaeal and Bacterial Type Strains, Phase II (KMG-II): from individual species to whole genera.</title>
        <authorList>
            <person name="Goeker M."/>
        </authorList>
    </citation>
    <scope>NUCLEOTIDE SEQUENCE [LARGE SCALE GENOMIC DNA]</scope>
    <source>
        <strain evidence="2 5">DSM 29956</strain>
    </source>
</reference>
<name>A0A1X6YEX8_9RHOB</name>
<evidence type="ECO:0000313" key="2">
    <source>
        <dbReference type="EMBL" id="PSK82163.1"/>
    </source>
</evidence>
<feature type="transmembrane region" description="Helical" evidence="1">
    <location>
        <begin position="37"/>
        <end position="59"/>
    </location>
</feature>
<dbReference type="EMBL" id="PYGB01000013">
    <property type="protein sequence ID" value="PSK82163.1"/>
    <property type="molecule type" value="Genomic_DNA"/>
</dbReference>
<keyword evidence="1" id="KW-0812">Transmembrane</keyword>
<evidence type="ECO:0000256" key="1">
    <source>
        <dbReference type="SAM" id="Phobius"/>
    </source>
</evidence>
<keyword evidence="1" id="KW-0472">Membrane</keyword>
<dbReference type="AlphaFoldDB" id="A0A1X6YEX8"/>
<dbReference type="Proteomes" id="UP000240624">
    <property type="component" value="Unassembled WGS sequence"/>
</dbReference>
<evidence type="ECO:0008006" key="6">
    <source>
        <dbReference type="Google" id="ProtNLM"/>
    </source>
</evidence>
<organism evidence="3 4">
    <name type="scientific">Limimaricola soesokkakensis</name>
    <dbReference type="NCBI Taxonomy" id="1343159"/>
    <lineage>
        <taxon>Bacteria</taxon>
        <taxon>Pseudomonadati</taxon>
        <taxon>Pseudomonadota</taxon>
        <taxon>Alphaproteobacteria</taxon>
        <taxon>Rhodobacterales</taxon>
        <taxon>Paracoccaceae</taxon>
        <taxon>Limimaricola</taxon>
    </lineage>
</organism>
<dbReference type="Proteomes" id="UP000193495">
    <property type="component" value="Unassembled WGS sequence"/>
</dbReference>
<gene>
    <name evidence="2" type="ORF">CLV79_11347</name>
    <name evidence="3" type="ORF">LOS8367_00485</name>
</gene>
<evidence type="ECO:0000313" key="5">
    <source>
        <dbReference type="Proteomes" id="UP000240624"/>
    </source>
</evidence>
<keyword evidence="5" id="KW-1185">Reference proteome</keyword>
<sequence length="69" mass="7623">MGKLFDVQSPFFIPLWRRLLVVGLALGWALVELAHGAPGWALLFGAAGMWCAYQFFIVFDPPRKDAGEG</sequence>
<dbReference type="RefSeq" id="WP_085894834.1">
    <property type="nucleotide sequence ID" value="NZ_FWFY01000001.1"/>
</dbReference>
<reference evidence="3 4" key="1">
    <citation type="submission" date="2017-03" db="EMBL/GenBank/DDBJ databases">
        <authorList>
            <person name="Afonso C.L."/>
            <person name="Miller P.J."/>
            <person name="Scott M.A."/>
            <person name="Spackman E."/>
            <person name="Goraichik I."/>
            <person name="Dimitrov K.M."/>
            <person name="Suarez D.L."/>
            <person name="Swayne D.E."/>
        </authorList>
    </citation>
    <scope>NUCLEOTIDE SEQUENCE [LARGE SCALE GENOMIC DNA]</scope>
    <source>
        <strain evidence="3 4">CECT 8367</strain>
    </source>
</reference>
<proteinExistence type="predicted"/>